<evidence type="ECO:0000256" key="5">
    <source>
        <dbReference type="ARBA" id="ARBA00022777"/>
    </source>
</evidence>
<dbReference type="PROSITE" id="PS51098">
    <property type="entry name" value="PTS_EIIB_TYPE_1"/>
    <property type="match status" value="1"/>
</dbReference>
<dbReference type="GO" id="GO:0005886">
    <property type="term" value="C:plasma membrane"/>
    <property type="evidence" value="ECO:0007669"/>
    <property type="project" value="TreeGrafter"/>
</dbReference>
<evidence type="ECO:0000256" key="1">
    <source>
        <dbReference type="ARBA" id="ARBA00022448"/>
    </source>
</evidence>
<evidence type="ECO:0000256" key="2">
    <source>
        <dbReference type="ARBA" id="ARBA00022597"/>
    </source>
</evidence>
<evidence type="ECO:0000313" key="8">
    <source>
        <dbReference type="EMBL" id="NKY24146.1"/>
    </source>
</evidence>
<dbReference type="GO" id="GO:0008982">
    <property type="term" value="F:protein-N(PI)-phosphohistidine-sugar phosphotransferase activity"/>
    <property type="evidence" value="ECO:0007669"/>
    <property type="project" value="InterPro"/>
</dbReference>
<name>A0A7X6R0H5_9CELL</name>
<keyword evidence="5" id="KW-0418">Kinase</keyword>
<dbReference type="EMBL" id="JAAXOX010000012">
    <property type="protein sequence ID" value="NKY24146.1"/>
    <property type="molecule type" value="Genomic_DNA"/>
</dbReference>
<dbReference type="Gene3D" id="3.30.1360.60">
    <property type="entry name" value="Glucose permease domain IIB"/>
    <property type="match status" value="1"/>
</dbReference>
<sequence length="89" mass="9320">MTSRRLRVAATSGSTQAADILAGLGGVQNIVEIEPCTTRLRCLVTDPSRVDLPGLRAAGTFGVMTQGRVVQIVIGPQVDTLASDLDDLL</sequence>
<accession>A0A7X6R0H5</accession>
<dbReference type="RefSeq" id="WP_168631277.1">
    <property type="nucleotide sequence ID" value="NZ_BONL01000008.1"/>
</dbReference>
<evidence type="ECO:0000256" key="3">
    <source>
        <dbReference type="ARBA" id="ARBA00022679"/>
    </source>
</evidence>
<dbReference type="GO" id="GO:0015764">
    <property type="term" value="P:N-acetylglucosamine transport"/>
    <property type="evidence" value="ECO:0007669"/>
    <property type="project" value="TreeGrafter"/>
</dbReference>
<evidence type="ECO:0000259" key="7">
    <source>
        <dbReference type="PROSITE" id="PS51098"/>
    </source>
</evidence>
<keyword evidence="1" id="KW-0813">Transport</keyword>
<feature type="active site" description="Phosphocysteine intermediate; for EIIB activity" evidence="6">
    <location>
        <position position="36"/>
    </location>
</feature>
<dbReference type="GO" id="GO:0090563">
    <property type="term" value="F:protein-phosphocysteine-sugar phosphotransferase activity"/>
    <property type="evidence" value="ECO:0007669"/>
    <property type="project" value="TreeGrafter"/>
</dbReference>
<dbReference type="PANTHER" id="PTHR30009">
    <property type="entry name" value="CYTOCHROME C-TYPE SYNTHESIS PROTEIN AND PTS TRANSMEMBRANE COMPONENT"/>
    <property type="match status" value="1"/>
</dbReference>
<evidence type="ECO:0000256" key="4">
    <source>
        <dbReference type="ARBA" id="ARBA00022683"/>
    </source>
</evidence>
<dbReference type="Proteomes" id="UP000581206">
    <property type="component" value="Unassembled WGS sequence"/>
</dbReference>
<dbReference type="InterPro" id="IPR018113">
    <property type="entry name" value="PTrfase_EIIB_Cys"/>
</dbReference>
<keyword evidence="3" id="KW-0808">Transferase</keyword>
<comment type="caution">
    <text evidence="8">The sequence shown here is derived from an EMBL/GenBank/DDBJ whole genome shotgun (WGS) entry which is preliminary data.</text>
</comment>
<evidence type="ECO:0000256" key="6">
    <source>
        <dbReference type="PROSITE-ProRule" id="PRU00421"/>
    </source>
</evidence>
<dbReference type="Pfam" id="PF00367">
    <property type="entry name" value="PTS_EIIB"/>
    <property type="match status" value="1"/>
</dbReference>
<proteinExistence type="predicted"/>
<dbReference type="AlphaFoldDB" id="A0A7X6R0H5"/>
<dbReference type="SUPFAM" id="SSF55604">
    <property type="entry name" value="Glucose permease domain IIB"/>
    <property type="match status" value="1"/>
</dbReference>
<dbReference type="InterPro" id="IPR036878">
    <property type="entry name" value="Glu_permease_IIB"/>
</dbReference>
<protein>
    <submittedName>
        <fullName evidence="8">PTS transporter subunit EIIB</fullName>
    </submittedName>
</protein>
<evidence type="ECO:0000313" key="9">
    <source>
        <dbReference type="Proteomes" id="UP000581206"/>
    </source>
</evidence>
<gene>
    <name evidence="8" type="ORF">HGA03_15860</name>
</gene>
<dbReference type="GO" id="GO:0016301">
    <property type="term" value="F:kinase activity"/>
    <property type="evidence" value="ECO:0007669"/>
    <property type="project" value="UniProtKB-KW"/>
</dbReference>
<dbReference type="PANTHER" id="PTHR30009:SF4">
    <property type="entry name" value="PTS SYSTEM N-ACETYLGLUCOSAMINE-SPECIFIC EIICBA COMPONENT"/>
    <property type="match status" value="1"/>
</dbReference>
<reference evidence="8 9" key="1">
    <citation type="submission" date="2020-04" db="EMBL/GenBank/DDBJ databases">
        <title>MicrobeNet Type strains.</title>
        <authorList>
            <person name="Nicholson A.C."/>
        </authorList>
    </citation>
    <scope>NUCLEOTIDE SEQUENCE [LARGE SCALE GENOMIC DNA]</scope>
    <source>
        <strain evidence="8 9">ATCC BAA-788</strain>
    </source>
</reference>
<organism evidence="8 9">
    <name type="scientific">Cellulomonas denverensis</name>
    <dbReference type="NCBI Taxonomy" id="264297"/>
    <lineage>
        <taxon>Bacteria</taxon>
        <taxon>Bacillati</taxon>
        <taxon>Actinomycetota</taxon>
        <taxon>Actinomycetes</taxon>
        <taxon>Micrococcales</taxon>
        <taxon>Cellulomonadaceae</taxon>
        <taxon>Cellulomonas</taxon>
    </lineage>
</organism>
<dbReference type="InterPro" id="IPR050429">
    <property type="entry name" value="PTS_Glucose_EIICBA"/>
</dbReference>
<keyword evidence="4" id="KW-0598">Phosphotransferase system</keyword>
<keyword evidence="9" id="KW-1185">Reference proteome</keyword>
<feature type="domain" description="PTS EIIB type-1" evidence="7">
    <location>
        <begin position="14"/>
        <end position="89"/>
    </location>
</feature>
<keyword evidence="2" id="KW-0762">Sugar transport</keyword>
<dbReference type="InterPro" id="IPR001996">
    <property type="entry name" value="PTS_IIB_1"/>
</dbReference>
<dbReference type="GO" id="GO:0009401">
    <property type="term" value="P:phosphoenolpyruvate-dependent sugar phosphotransferase system"/>
    <property type="evidence" value="ECO:0007669"/>
    <property type="project" value="UniProtKB-KW"/>
</dbReference>